<dbReference type="GO" id="GO:0016829">
    <property type="term" value="F:lyase activity"/>
    <property type="evidence" value="ECO:0007669"/>
    <property type="project" value="UniProtKB-KW"/>
</dbReference>
<name>A0A9X1WGP6_9CORY</name>
<feature type="domain" description="Fumarate lyase N-terminal" evidence="3">
    <location>
        <begin position="119"/>
        <end position="311"/>
    </location>
</feature>
<accession>A0A9X1WGP6</accession>
<dbReference type="InterPro" id="IPR024083">
    <property type="entry name" value="Fumarase/histidase_N"/>
</dbReference>
<dbReference type="InterPro" id="IPR022761">
    <property type="entry name" value="Fumarate_lyase_N"/>
</dbReference>
<keyword evidence="5" id="KW-1185">Reference proteome</keyword>
<evidence type="ECO:0000256" key="1">
    <source>
        <dbReference type="ARBA" id="ARBA00023239"/>
    </source>
</evidence>
<evidence type="ECO:0000313" key="4">
    <source>
        <dbReference type="EMBL" id="MCJ7858305.1"/>
    </source>
</evidence>
<gene>
    <name evidence="4" type="ORF">MUN33_06190</name>
</gene>
<reference evidence="4" key="1">
    <citation type="submission" date="2022-04" db="EMBL/GenBank/DDBJ databases">
        <title>Corynebacterium kalidii LD5P10.</title>
        <authorList>
            <person name="Sun J.Q."/>
        </authorList>
    </citation>
    <scope>NUCLEOTIDE SEQUENCE</scope>
    <source>
        <strain evidence="4">LD5P10</strain>
    </source>
</reference>
<dbReference type="PRINTS" id="PR00149">
    <property type="entry name" value="FUMRATELYASE"/>
</dbReference>
<evidence type="ECO:0000259" key="3">
    <source>
        <dbReference type="Pfam" id="PF00206"/>
    </source>
</evidence>
<evidence type="ECO:0000256" key="2">
    <source>
        <dbReference type="ARBA" id="ARBA00034772"/>
    </source>
</evidence>
<dbReference type="EMBL" id="JALIEA010000012">
    <property type="protein sequence ID" value="MCJ7858305.1"/>
    <property type="molecule type" value="Genomic_DNA"/>
</dbReference>
<dbReference type="PROSITE" id="PS00163">
    <property type="entry name" value="FUMARATE_LYASES"/>
    <property type="match status" value="1"/>
</dbReference>
<dbReference type="InterPro" id="IPR020557">
    <property type="entry name" value="Fumarate_lyase_CS"/>
</dbReference>
<dbReference type="PANTHER" id="PTHR43172">
    <property type="entry name" value="ADENYLOSUCCINATE LYASE"/>
    <property type="match status" value="1"/>
</dbReference>
<sequence>MSDGSDVNGHRHPLDGVLTRTLYGDVASGDTTAAAALSDAAFIARMVDVEAALASAVGDAGLVDPASAEATAELVGATTLDGDALVRLAEASVAGGNPAIPLARLLKDAATDAGLGTAAVHRGATSQDIIDTALVLCLRDAGHAILTTVGALTADLHALAREHRTTPVIGRTLGQQAVPTTFGVVVAGWLRQTAVAATRLRDVLDALPVQYAGAAGNLASTAPSGLAVHDALAARLGLRSTPVVWHTDRLPLVDVATALAALAGAVRKIAGDVIVFSATEVGELRESAPGGSSAMPHKANPAAAIAADGYARRTPALAATMLDAMDQRMQRATGAWHAEWQTVRDLAAATAGAVNRTRASIDGITVDTAAMRRNLALTDGAVLAEALGRHVPRAEVDRAVADGTLGELMEQAARDHGFSTDPADHTGHAADIVDAVLDDPAIRHTS</sequence>
<protein>
    <submittedName>
        <fullName evidence="4">Lyase family protein</fullName>
    </submittedName>
</protein>
<dbReference type="PANTHER" id="PTHR43172:SF2">
    <property type="entry name" value="ADENYLOSUCCINATE LYASE C-TERMINAL DOMAIN-CONTAINING PROTEIN"/>
    <property type="match status" value="1"/>
</dbReference>
<dbReference type="RefSeq" id="WP_244804036.1">
    <property type="nucleotide sequence ID" value="NZ_JALIEA010000012.1"/>
</dbReference>
<dbReference type="Proteomes" id="UP001139207">
    <property type="component" value="Unassembled WGS sequence"/>
</dbReference>
<proteinExistence type="inferred from homology"/>
<comment type="similarity">
    <text evidence="2">Belongs to the class-II fumarase/aspartase family.</text>
</comment>
<evidence type="ECO:0000313" key="5">
    <source>
        <dbReference type="Proteomes" id="UP001139207"/>
    </source>
</evidence>
<dbReference type="Gene3D" id="1.20.200.10">
    <property type="entry name" value="Fumarase/aspartase (Central domain)"/>
    <property type="match status" value="1"/>
</dbReference>
<dbReference type="Gene3D" id="1.10.275.10">
    <property type="entry name" value="Fumarase/aspartase (N-terminal domain)"/>
    <property type="match status" value="1"/>
</dbReference>
<dbReference type="InterPro" id="IPR008948">
    <property type="entry name" value="L-Aspartase-like"/>
</dbReference>
<dbReference type="SUPFAM" id="SSF48557">
    <property type="entry name" value="L-aspartase-like"/>
    <property type="match status" value="1"/>
</dbReference>
<dbReference type="InterPro" id="IPR000362">
    <property type="entry name" value="Fumarate_lyase_fam"/>
</dbReference>
<dbReference type="Pfam" id="PF00206">
    <property type="entry name" value="Lyase_1"/>
    <property type="match status" value="1"/>
</dbReference>
<keyword evidence="1 4" id="KW-0456">Lyase</keyword>
<dbReference type="AlphaFoldDB" id="A0A9X1WGP6"/>
<comment type="caution">
    <text evidence="4">The sequence shown here is derived from an EMBL/GenBank/DDBJ whole genome shotgun (WGS) entry which is preliminary data.</text>
</comment>
<organism evidence="4 5">
    <name type="scientific">Corynebacterium kalidii</name>
    <dbReference type="NCBI Taxonomy" id="2931982"/>
    <lineage>
        <taxon>Bacteria</taxon>
        <taxon>Bacillati</taxon>
        <taxon>Actinomycetota</taxon>
        <taxon>Actinomycetes</taxon>
        <taxon>Mycobacteriales</taxon>
        <taxon>Corynebacteriaceae</taxon>
        <taxon>Corynebacterium</taxon>
    </lineage>
</organism>